<name>A6L6R2_PHOV8</name>
<dbReference type="EMBL" id="CP000139">
    <property type="protein sequence ID" value="ABR41376.1"/>
    <property type="molecule type" value="Genomic_DNA"/>
</dbReference>
<dbReference type="KEGG" id="bvu:BVU_3765"/>
<protein>
    <submittedName>
        <fullName evidence="2">Uncharacterized protein</fullName>
    </submittedName>
</protein>
<evidence type="ECO:0000256" key="1">
    <source>
        <dbReference type="SAM" id="Phobius"/>
    </source>
</evidence>
<dbReference type="Proteomes" id="UP000002861">
    <property type="component" value="Chromosome"/>
</dbReference>
<proteinExistence type="predicted"/>
<gene>
    <name evidence="2" type="ordered locus">BVU_3765</name>
</gene>
<evidence type="ECO:0000313" key="3">
    <source>
        <dbReference type="Proteomes" id="UP000002861"/>
    </source>
</evidence>
<organism evidence="2 3">
    <name type="scientific">Phocaeicola vulgatus (strain ATCC 8482 / DSM 1447 / JCM 5826 / CCUG 4940 / NBRC 14291 / NCTC 11154)</name>
    <name type="common">Bacteroides vulgatus</name>
    <dbReference type="NCBI Taxonomy" id="435590"/>
    <lineage>
        <taxon>Bacteria</taxon>
        <taxon>Pseudomonadati</taxon>
        <taxon>Bacteroidota</taxon>
        <taxon>Bacteroidia</taxon>
        <taxon>Bacteroidales</taxon>
        <taxon>Bacteroidaceae</taxon>
        <taxon>Phocaeicola</taxon>
    </lineage>
</organism>
<keyword evidence="1" id="KW-0472">Membrane</keyword>
<dbReference type="HOGENOM" id="CLU_3324941_0_0_10"/>
<feature type="transmembrane region" description="Helical" evidence="1">
    <location>
        <begin position="14"/>
        <end position="34"/>
    </location>
</feature>
<sequence length="38" mass="4548">MTKNSFSMYKCKPLFFSLLSILFVPPFFIQILYIKNQV</sequence>
<keyword evidence="1" id="KW-0812">Transmembrane</keyword>
<accession>A6L6R2</accession>
<evidence type="ECO:0000313" key="2">
    <source>
        <dbReference type="EMBL" id="ABR41376.1"/>
    </source>
</evidence>
<keyword evidence="1" id="KW-1133">Transmembrane helix</keyword>
<dbReference type="PaxDb" id="435590-BVU_3765"/>
<reference evidence="2 3" key="1">
    <citation type="journal article" date="2007" name="PLoS Biol.">
        <title>Evolution of symbiotic bacteria in the distal human intestine.</title>
        <authorList>
            <person name="Xu J."/>
            <person name="Mahowald M.A."/>
            <person name="Ley R.E."/>
            <person name="Lozupone C.A."/>
            <person name="Hamady M."/>
            <person name="Martens E.C."/>
            <person name="Henrissat B."/>
            <person name="Coutinho P.M."/>
            <person name="Minx P."/>
            <person name="Latreille P."/>
            <person name="Cordum H."/>
            <person name="Van Brunt A."/>
            <person name="Kim K."/>
            <person name="Fulton R.S."/>
            <person name="Fulton L.A."/>
            <person name="Clifton S.W."/>
            <person name="Wilson R.K."/>
            <person name="Knight R.D."/>
            <person name="Gordon J.I."/>
        </authorList>
    </citation>
    <scope>NUCLEOTIDE SEQUENCE [LARGE SCALE GENOMIC DNA]</scope>
    <source>
        <strain evidence="3">ATCC 8482 / DSM 1447 / JCM 5826 / CCUG 4940 / NBRC 14291 / NCTC 11154</strain>
    </source>
</reference>
<dbReference type="AlphaFoldDB" id="A6L6R2"/>